<feature type="domain" description="Cation/H+ exchanger transmembrane" evidence="11">
    <location>
        <begin position="13"/>
        <end position="324"/>
    </location>
</feature>
<evidence type="ECO:0000256" key="1">
    <source>
        <dbReference type="ARBA" id="ARBA00004651"/>
    </source>
</evidence>
<dbReference type="PANTHER" id="PTHR10110:SF86">
    <property type="entry name" value="SODIUM_HYDROGEN EXCHANGER 7"/>
    <property type="match status" value="1"/>
</dbReference>
<organism evidence="12 13">
    <name type="scientific">Beutenbergia cavernae (strain ATCC BAA-8 / DSM 12333 / CCUG 43141 / JCM 11478 / NBRC 16432 / NCIMB 13614 / HKI 0122)</name>
    <dbReference type="NCBI Taxonomy" id="471853"/>
    <lineage>
        <taxon>Bacteria</taxon>
        <taxon>Bacillati</taxon>
        <taxon>Actinomycetota</taxon>
        <taxon>Actinomycetes</taxon>
        <taxon>Micrococcales</taxon>
        <taxon>Beutenbergiaceae</taxon>
        <taxon>Beutenbergia</taxon>
    </lineage>
</organism>
<dbReference type="OrthoDB" id="57886at2"/>
<evidence type="ECO:0000256" key="5">
    <source>
        <dbReference type="ARBA" id="ARBA00022989"/>
    </source>
</evidence>
<keyword evidence="4 10" id="KW-0812">Transmembrane</keyword>
<protein>
    <submittedName>
        <fullName evidence="12">Sodium/hydrogen exchanger</fullName>
    </submittedName>
</protein>
<evidence type="ECO:0000256" key="10">
    <source>
        <dbReference type="SAM" id="Phobius"/>
    </source>
</evidence>
<comment type="subcellular location">
    <subcellularLocation>
        <location evidence="1">Cell membrane</location>
        <topology evidence="1">Multi-pass membrane protein</topology>
    </subcellularLocation>
</comment>
<keyword evidence="3" id="KW-1003">Cell membrane</keyword>
<feature type="transmembrane region" description="Helical" evidence="10">
    <location>
        <begin position="269"/>
        <end position="287"/>
    </location>
</feature>
<keyword evidence="13" id="KW-1185">Reference proteome</keyword>
<feature type="transmembrane region" description="Helical" evidence="10">
    <location>
        <begin position="231"/>
        <end position="248"/>
    </location>
</feature>
<dbReference type="InterPro" id="IPR006153">
    <property type="entry name" value="Cation/H_exchanger_TM"/>
</dbReference>
<evidence type="ECO:0000256" key="3">
    <source>
        <dbReference type="ARBA" id="ARBA00022475"/>
    </source>
</evidence>
<evidence type="ECO:0000313" key="13">
    <source>
        <dbReference type="Proteomes" id="UP000007962"/>
    </source>
</evidence>
<dbReference type="GO" id="GO:0015385">
    <property type="term" value="F:sodium:proton antiporter activity"/>
    <property type="evidence" value="ECO:0007669"/>
    <property type="project" value="InterPro"/>
</dbReference>
<dbReference type="EMBL" id="CP001618">
    <property type="protein sequence ID" value="ACQ78899.1"/>
    <property type="molecule type" value="Genomic_DNA"/>
</dbReference>
<dbReference type="AlphaFoldDB" id="C5BY05"/>
<evidence type="ECO:0000256" key="4">
    <source>
        <dbReference type="ARBA" id="ARBA00022692"/>
    </source>
</evidence>
<keyword evidence="7" id="KW-0406">Ion transport</keyword>
<feature type="transmembrane region" description="Helical" evidence="10">
    <location>
        <begin position="208"/>
        <end position="225"/>
    </location>
</feature>
<evidence type="ECO:0000256" key="2">
    <source>
        <dbReference type="ARBA" id="ARBA00022448"/>
    </source>
</evidence>
<dbReference type="GO" id="GO:0015386">
    <property type="term" value="F:potassium:proton antiporter activity"/>
    <property type="evidence" value="ECO:0007669"/>
    <property type="project" value="TreeGrafter"/>
</dbReference>
<dbReference type="GO" id="GO:0051453">
    <property type="term" value="P:regulation of intracellular pH"/>
    <property type="evidence" value="ECO:0007669"/>
    <property type="project" value="TreeGrafter"/>
</dbReference>
<evidence type="ECO:0000256" key="8">
    <source>
        <dbReference type="ARBA" id="ARBA00023136"/>
    </source>
</evidence>
<keyword evidence="8 10" id="KW-0472">Membrane</keyword>
<dbReference type="eggNOG" id="COG0025">
    <property type="taxonomic scope" value="Bacteria"/>
</dbReference>
<evidence type="ECO:0000313" key="12">
    <source>
        <dbReference type="EMBL" id="ACQ78899.1"/>
    </source>
</evidence>
<dbReference type="PANTHER" id="PTHR10110">
    <property type="entry name" value="SODIUM/HYDROGEN EXCHANGER"/>
    <property type="match status" value="1"/>
</dbReference>
<keyword evidence="6" id="KW-0915">Sodium</keyword>
<dbReference type="GO" id="GO:0005886">
    <property type="term" value="C:plasma membrane"/>
    <property type="evidence" value="ECO:0007669"/>
    <property type="project" value="UniProtKB-SubCell"/>
</dbReference>
<feature type="transmembrane region" description="Helical" evidence="10">
    <location>
        <begin position="80"/>
        <end position="103"/>
    </location>
</feature>
<sequence length="581" mass="61641">MEFAIVAVLGILAIVAVNALAPRVGVAAPLVLMLLGVAISLLPFVPLVEVEPEWILMGVLPPLLYSASVSMPAMDFRRDFRAISGLSVLLVVITAVLLGWLFSVLIPDINLATGIALGAIVSPTDAVATSIVKRLGAPTRVVTILEGESLLNDASALVLLRSAIAATATAVSLWGVVGDFLFAVVVAVAIGGVVGILNLRARKAIRQATLNTAISFVVPFVAYVPAEELGASGLVAAVTAGLVTGWGSTRYLRPQDRLAQTENWRTIELVLEGAVFLVMGLEVVDIVTDVTESHGSVALAVGIAALTILGLVVIRAAFLAPLLRSLGRRADRAATVRAAMADNQQRWEDAAAADPERVRKVAERFGQDAYERRRARFTLAFTRRIADVDYLASARLGWREGGLLVWAGMRGVVTLAAAQTLPRDTPARSLLVLVAFLVAGGSLLVQGGTLPWLVRRLGLTSTDTTESDDERQRLQVALADAATGALDRLTTDDGGTYDAGVVAQVRLESTFGIGEETEEESAGPTSRFAQYRSLRVKVIEAQRAELLHLRAVGTYDSTALTRALEVLDADQIRLELDGEPA</sequence>
<dbReference type="Pfam" id="PF00999">
    <property type="entry name" value="Na_H_Exchanger"/>
    <property type="match status" value="1"/>
</dbReference>
<evidence type="ECO:0000256" key="6">
    <source>
        <dbReference type="ARBA" id="ARBA00023053"/>
    </source>
</evidence>
<reference evidence="12 13" key="1">
    <citation type="journal article" date="2009" name="Stand. Genomic Sci.">
        <title>Complete genome sequence of Beutenbergia cavernae type strain (HKI 0122).</title>
        <authorList>
            <person name="Land M."/>
            <person name="Pukall R."/>
            <person name="Abt B."/>
            <person name="Goker M."/>
            <person name="Rohde M."/>
            <person name="Glavina Del Rio T."/>
            <person name="Tice H."/>
            <person name="Copeland A."/>
            <person name="Cheng J.F."/>
            <person name="Lucas S."/>
            <person name="Chen F."/>
            <person name="Nolan M."/>
            <person name="Bruce D."/>
            <person name="Goodwin L."/>
            <person name="Pitluck S."/>
            <person name="Ivanova N."/>
            <person name="Mavromatis K."/>
            <person name="Ovchinnikova G."/>
            <person name="Pati A."/>
            <person name="Chen A."/>
            <person name="Palaniappan K."/>
            <person name="Hauser L."/>
            <person name="Chang Y.J."/>
            <person name="Jefferies C.C."/>
            <person name="Saunders E."/>
            <person name="Brettin T."/>
            <person name="Detter J.C."/>
            <person name="Han C."/>
            <person name="Chain P."/>
            <person name="Bristow J."/>
            <person name="Eisen J.A."/>
            <person name="Markowitz V."/>
            <person name="Hugenholtz P."/>
            <person name="Kyrpides N.C."/>
            <person name="Klenk H.P."/>
            <person name="Lapidus A."/>
        </authorList>
    </citation>
    <scope>NUCLEOTIDE SEQUENCE [LARGE SCALE GENOMIC DNA]</scope>
    <source>
        <strain evidence="13">ATCC BAA-8 / DSM 12333 / NBRC 16432</strain>
    </source>
</reference>
<feature type="transmembrane region" description="Helical" evidence="10">
    <location>
        <begin position="180"/>
        <end position="201"/>
    </location>
</feature>
<dbReference type="InterPro" id="IPR018422">
    <property type="entry name" value="Cation/H_exchanger_CPA1"/>
</dbReference>
<dbReference type="STRING" id="471853.Bcav_0637"/>
<evidence type="ECO:0000256" key="7">
    <source>
        <dbReference type="ARBA" id="ARBA00023065"/>
    </source>
</evidence>
<evidence type="ECO:0000256" key="9">
    <source>
        <dbReference type="ARBA" id="ARBA00023201"/>
    </source>
</evidence>
<name>C5BY05_BEUC1</name>
<dbReference type="GO" id="GO:0098719">
    <property type="term" value="P:sodium ion import across plasma membrane"/>
    <property type="evidence" value="ECO:0007669"/>
    <property type="project" value="TreeGrafter"/>
</dbReference>
<keyword evidence="2" id="KW-0813">Transport</keyword>
<keyword evidence="5 10" id="KW-1133">Transmembrane helix</keyword>
<feature type="transmembrane region" description="Helical" evidence="10">
    <location>
        <begin position="427"/>
        <end position="445"/>
    </location>
</feature>
<dbReference type="KEGG" id="bcv:Bcav_0637"/>
<keyword evidence="9" id="KW-0739">Sodium transport</keyword>
<dbReference type="RefSeq" id="WP_012725679.1">
    <property type="nucleotide sequence ID" value="NC_012669.1"/>
</dbReference>
<evidence type="ECO:0000259" key="11">
    <source>
        <dbReference type="Pfam" id="PF00999"/>
    </source>
</evidence>
<feature type="transmembrane region" description="Helical" evidence="10">
    <location>
        <begin position="29"/>
        <end position="48"/>
    </location>
</feature>
<feature type="transmembrane region" description="Helical" evidence="10">
    <location>
        <begin position="299"/>
        <end position="323"/>
    </location>
</feature>
<dbReference type="Gene3D" id="6.10.140.1330">
    <property type="match status" value="1"/>
</dbReference>
<proteinExistence type="predicted"/>
<gene>
    <name evidence="12" type="ordered locus">Bcav_0637</name>
</gene>
<accession>C5BY05</accession>
<dbReference type="HOGENOM" id="CLU_005912_8_2_11"/>
<dbReference type="Proteomes" id="UP000007962">
    <property type="component" value="Chromosome"/>
</dbReference>